<evidence type="ECO:0000256" key="7">
    <source>
        <dbReference type="ARBA" id="ARBA00023004"/>
    </source>
</evidence>
<evidence type="ECO:0000256" key="6">
    <source>
        <dbReference type="ARBA" id="ARBA00023002"/>
    </source>
</evidence>
<dbReference type="GO" id="GO:0016705">
    <property type="term" value="F:oxidoreductase activity, acting on paired donors, with incorporation or reduction of molecular oxygen"/>
    <property type="evidence" value="ECO:0007669"/>
    <property type="project" value="InterPro"/>
</dbReference>
<dbReference type="InterPro" id="IPR011990">
    <property type="entry name" value="TPR-like_helical_dom_sf"/>
</dbReference>
<dbReference type="EMBL" id="CP062222">
    <property type="protein sequence ID" value="QTC90122.1"/>
    <property type="molecule type" value="Genomic_DNA"/>
</dbReference>
<gene>
    <name evidence="10" type="ORF">IFJ75_12605</name>
</gene>
<evidence type="ECO:0000256" key="8">
    <source>
        <dbReference type="ARBA" id="ARBA00023180"/>
    </source>
</evidence>
<evidence type="ECO:0000256" key="4">
    <source>
        <dbReference type="ARBA" id="ARBA00022896"/>
    </source>
</evidence>
<keyword evidence="7" id="KW-0408">Iron</keyword>
<comment type="cofactor">
    <cofactor evidence="1">
        <name>L-ascorbate</name>
        <dbReference type="ChEBI" id="CHEBI:38290"/>
    </cofactor>
</comment>
<dbReference type="InterPro" id="IPR045054">
    <property type="entry name" value="P4HA-like"/>
</dbReference>
<evidence type="ECO:0000256" key="3">
    <source>
        <dbReference type="ARBA" id="ARBA00022824"/>
    </source>
</evidence>
<dbReference type="KEGG" id="bgoe:IFJ75_12605"/>
<dbReference type="SMART" id="SM00702">
    <property type="entry name" value="P4Hc"/>
    <property type="match status" value="1"/>
</dbReference>
<dbReference type="GO" id="GO:0005506">
    <property type="term" value="F:iron ion binding"/>
    <property type="evidence" value="ECO:0007669"/>
    <property type="project" value="InterPro"/>
</dbReference>
<dbReference type="Gene3D" id="1.25.40.10">
    <property type="entry name" value="Tetratricopeptide repeat domain"/>
    <property type="match status" value="1"/>
</dbReference>
<evidence type="ECO:0000313" key="11">
    <source>
        <dbReference type="Proteomes" id="UP000663918"/>
    </source>
</evidence>
<evidence type="ECO:0000256" key="5">
    <source>
        <dbReference type="ARBA" id="ARBA00022964"/>
    </source>
</evidence>
<dbReference type="PANTHER" id="PTHR10869">
    <property type="entry name" value="PROLYL 4-HYDROXYLASE ALPHA SUBUNIT"/>
    <property type="match status" value="1"/>
</dbReference>
<dbReference type="PANTHER" id="PTHR10869:SF246">
    <property type="entry name" value="TRANSMEMBRANE PROLYL 4-HYDROXYLASE"/>
    <property type="match status" value="1"/>
</dbReference>
<keyword evidence="2" id="KW-0479">Metal-binding</keyword>
<dbReference type="InterPro" id="IPR006597">
    <property type="entry name" value="Sel1-like"/>
</dbReference>
<dbReference type="Proteomes" id="UP000663918">
    <property type="component" value="Chromosome"/>
</dbReference>
<dbReference type="RefSeq" id="WP_207868539.1">
    <property type="nucleotide sequence ID" value="NZ_CP062222.1"/>
</dbReference>
<evidence type="ECO:0000256" key="2">
    <source>
        <dbReference type="ARBA" id="ARBA00022723"/>
    </source>
</evidence>
<dbReference type="Gene3D" id="2.60.120.620">
    <property type="entry name" value="q2cbj1_9rhob like domain"/>
    <property type="match status" value="1"/>
</dbReference>
<proteinExistence type="predicted"/>
<evidence type="ECO:0000313" key="10">
    <source>
        <dbReference type="EMBL" id="QTC90122.1"/>
    </source>
</evidence>
<name>A0A975BZR2_9CAUL</name>
<evidence type="ECO:0000259" key="9">
    <source>
        <dbReference type="PROSITE" id="PS51471"/>
    </source>
</evidence>
<keyword evidence="3" id="KW-0256">Endoplasmic reticulum</keyword>
<accession>A0A975BZR2</accession>
<dbReference type="SMART" id="SM00671">
    <property type="entry name" value="SEL1"/>
    <property type="match status" value="1"/>
</dbReference>
<protein>
    <submittedName>
        <fullName evidence="10">2OG-Fe(II) oxygenase</fullName>
    </submittedName>
</protein>
<keyword evidence="4" id="KW-0847">Vitamin C</keyword>
<keyword evidence="5" id="KW-0223">Dioxygenase</keyword>
<reference evidence="10" key="1">
    <citation type="submission" date="2020-09" db="EMBL/GenBank/DDBJ databases">
        <title>Brevundimonas sp. LVF2 isolated from a puddle in Goettingen, Germany.</title>
        <authorList>
            <person name="Friedrich I."/>
            <person name="Klassen A."/>
            <person name="Hannes N."/>
            <person name="Schneider D."/>
            <person name="Hertel R."/>
            <person name="Daniel R."/>
        </authorList>
    </citation>
    <scope>NUCLEOTIDE SEQUENCE</scope>
    <source>
        <strain evidence="10">LVF2</strain>
    </source>
</reference>
<dbReference type="GO" id="GO:0051213">
    <property type="term" value="F:dioxygenase activity"/>
    <property type="evidence" value="ECO:0007669"/>
    <property type="project" value="UniProtKB-KW"/>
</dbReference>
<keyword evidence="8" id="KW-0325">Glycoprotein</keyword>
<feature type="domain" description="Fe2OG dioxygenase" evidence="9">
    <location>
        <begin position="163"/>
        <end position="272"/>
    </location>
</feature>
<dbReference type="InterPro" id="IPR005123">
    <property type="entry name" value="Oxoglu/Fe-dep_dioxygenase_dom"/>
</dbReference>
<dbReference type="Pfam" id="PF13640">
    <property type="entry name" value="2OG-FeII_Oxy_3"/>
    <property type="match status" value="1"/>
</dbReference>
<dbReference type="InterPro" id="IPR006620">
    <property type="entry name" value="Pro_4_hyd_alph"/>
</dbReference>
<dbReference type="GO" id="GO:0031418">
    <property type="term" value="F:L-ascorbic acid binding"/>
    <property type="evidence" value="ECO:0007669"/>
    <property type="project" value="UniProtKB-KW"/>
</dbReference>
<dbReference type="InterPro" id="IPR044862">
    <property type="entry name" value="Pro_4_hyd_alph_FE2OG_OXY"/>
</dbReference>
<keyword evidence="6" id="KW-0560">Oxidoreductase</keyword>
<evidence type="ECO:0000256" key="1">
    <source>
        <dbReference type="ARBA" id="ARBA00001961"/>
    </source>
</evidence>
<dbReference type="AlphaFoldDB" id="A0A975BZR2"/>
<organism evidence="10 11">
    <name type="scientific">Brevundimonas goettingensis</name>
    <dbReference type="NCBI Taxonomy" id="2774190"/>
    <lineage>
        <taxon>Bacteria</taxon>
        <taxon>Pseudomonadati</taxon>
        <taxon>Pseudomonadota</taxon>
        <taxon>Alphaproteobacteria</taxon>
        <taxon>Caulobacterales</taxon>
        <taxon>Caulobacteraceae</taxon>
        <taxon>Brevundimonas</taxon>
    </lineage>
</organism>
<dbReference type="PROSITE" id="PS51471">
    <property type="entry name" value="FE2OG_OXY"/>
    <property type="match status" value="1"/>
</dbReference>
<keyword evidence="11" id="KW-1185">Reference proteome</keyword>
<sequence>MADIGWDPAGLERLADEGEALHRLAVLSAIGLGTPHDPPLALERLRRAADLGHATAVDSLALLDAESGGLEAWFRPPAPRRVSEQPHVLLADGFVSPAICDWLRGRAEPHLTRAEIYDPVSGAGRPDPVRTNTAFAFDLAATDVALVLVRERIARLAGLPVPGLEPCQVLRYTPGQKFDWHVDFLDPAVPGHRDDLARSGQRIATCLIWLNDDFEGGETAFETGDQRFRGRKGDAILWANVTPNGAADPLTRHAGLPPTAGEKWILSQWMRPRAPLHG</sequence>